<organism evidence="1 2">
    <name type="scientific">Glaesserella parasuis ZJ0906</name>
    <dbReference type="NCBI Taxonomy" id="1322346"/>
    <lineage>
        <taxon>Bacteria</taxon>
        <taxon>Pseudomonadati</taxon>
        <taxon>Pseudomonadota</taxon>
        <taxon>Gammaproteobacteria</taxon>
        <taxon>Pasteurellales</taxon>
        <taxon>Pasteurellaceae</taxon>
        <taxon>Glaesserella</taxon>
    </lineage>
</organism>
<evidence type="ECO:0000313" key="1">
    <source>
        <dbReference type="EMBL" id="AGO16970.1"/>
    </source>
</evidence>
<dbReference type="NCBIfam" id="TIGR01635">
    <property type="entry name" value="tail_comp_S"/>
    <property type="match status" value="1"/>
</dbReference>
<reference evidence="1 2" key="1">
    <citation type="journal article" date="2013" name="PLoS ONE">
        <title>Complete Genome Analysis of a Haemophilus parasuis Serovar 12 Strain from China.</title>
        <authorList>
            <person name="Li Y."/>
            <person name="Kwok A.H."/>
            <person name="Jiang J."/>
            <person name="Zou Y."/>
            <person name="Zheng F."/>
            <person name="Chen P."/>
            <person name="Hou C."/>
            <person name="Leung F.C."/>
            <person name="Jiang P."/>
        </authorList>
    </citation>
    <scope>NUCLEOTIDE SEQUENCE [LARGE SCALE GENOMIC DNA]</scope>
    <source>
        <strain evidence="1 2">ZJ0906</strain>
    </source>
</reference>
<sequence length="154" mass="17285">MLELKINNSDKILAILSEMAKVTRHREPLMRDIAGTMRKAVLDNFEAGGRPSWAGIHHRSGIPLNDSGNLKGSIQQVSDNDKAIVGTNEAYAAIHQFGGVITPKKGKYLVFKIGDRWVMTDKVEIPARPFLMLTPQDEEDILQDVQDYWQSILK</sequence>
<dbReference type="EMBL" id="CP005384">
    <property type="protein sequence ID" value="AGO16970.1"/>
    <property type="molecule type" value="Genomic_DNA"/>
</dbReference>
<protein>
    <submittedName>
        <fullName evidence="1">Phage virion morphogenesis family protein</fullName>
    </submittedName>
</protein>
<accession>A0A806JHH6</accession>
<evidence type="ECO:0000313" key="2">
    <source>
        <dbReference type="Proteomes" id="UP000014672"/>
    </source>
</evidence>
<dbReference type="InterPro" id="IPR006522">
    <property type="entry name" value="Phage_virion_morphogenesis"/>
</dbReference>
<dbReference type="AlphaFoldDB" id="A0A806JHH6"/>
<name>A0A806JHH6_GLAPU</name>
<dbReference type="Pfam" id="PF05069">
    <property type="entry name" value="Phage_tail_S"/>
    <property type="match status" value="1"/>
</dbReference>
<dbReference type="Proteomes" id="UP000014672">
    <property type="component" value="Chromosome"/>
</dbReference>
<proteinExistence type="predicted"/>
<gene>
    <name evidence="1" type="ORF">K756_09275</name>
</gene>
<dbReference type="KEGG" id="hpaz:K756_09275"/>